<dbReference type="Proteomes" id="UP000199494">
    <property type="component" value="Unassembled WGS sequence"/>
</dbReference>
<dbReference type="GO" id="GO:0016020">
    <property type="term" value="C:membrane"/>
    <property type="evidence" value="ECO:0007669"/>
    <property type="project" value="TreeGrafter"/>
</dbReference>
<dbReference type="InterPro" id="IPR000073">
    <property type="entry name" value="AB_hydrolase_1"/>
</dbReference>
<reference evidence="1 2" key="1">
    <citation type="submission" date="2016-10" db="EMBL/GenBank/DDBJ databases">
        <authorList>
            <person name="de Groot N.N."/>
        </authorList>
    </citation>
    <scope>NUCLEOTIDE SEQUENCE [LARGE SCALE GENOMIC DNA]</scope>
    <source>
        <strain evidence="1 2">CGMCC 4.5506</strain>
    </source>
</reference>
<keyword evidence="2" id="KW-1185">Reference proteome</keyword>
<dbReference type="PRINTS" id="PR00412">
    <property type="entry name" value="EPOXHYDRLASE"/>
</dbReference>
<dbReference type="PANTHER" id="PTHR43798:SF33">
    <property type="entry name" value="HYDROLASE, PUTATIVE (AFU_ORTHOLOGUE AFUA_2G14860)-RELATED"/>
    <property type="match status" value="1"/>
</dbReference>
<dbReference type="InterPro" id="IPR029058">
    <property type="entry name" value="AB_hydrolase_fold"/>
</dbReference>
<dbReference type="InterPro" id="IPR000639">
    <property type="entry name" value="Epox_hydrolase-like"/>
</dbReference>
<dbReference type="SUPFAM" id="SSF53474">
    <property type="entry name" value="alpha/beta-Hydrolases"/>
    <property type="match status" value="1"/>
</dbReference>
<sequence length="290" mass="32337">MRHESVWTDLRGVEFRQRWVDAGGISTRVLEAGSPELPALVFIHGTGGHAEAYTRNLGPHSRHFHTYSIDMVGHGFSGKPDSSYDFKDYVEHLVAFMDAEGLETISVSGESMGAGIAAWFALLHPERVDRIVLNTGAALRLPDEVIKNMAALTMAAVENATEDSVRSRLEWLMHDTGDVTDDLVATRLAIYRDPEYVARMTNILKRHTDPDGQDRNCLVERDWKKISAPVLVLWTDHDPTAPPEVGKQVASWLPNGRYAQIDGAGHWPQFEKADEFNDIHLGFLLEGRGV</sequence>
<dbReference type="PRINTS" id="PR00111">
    <property type="entry name" value="ABHYDROLASE"/>
</dbReference>
<dbReference type="Gene3D" id="3.40.50.1820">
    <property type="entry name" value="alpha/beta hydrolase"/>
    <property type="match status" value="1"/>
</dbReference>
<dbReference type="Pfam" id="PF00561">
    <property type="entry name" value="Abhydrolase_1"/>
    <property type="match status" value="1"/>
</dbReference>
<dbReference type="PANTHER" id="PTHR43798">
    <property type="entry name" value="MONOACYLGLYCEROL LIPASE"/>
    <property type="match status" value="1"/>
</dbReference>
<dbReference type="KEGG" id="pmad:BAY61_11500"/>
<dbReference type="InterPro" id="IPR050266">
    <property type="entry name" value="AB_hydrolase_sf"/>
</dbReference>
<dbReference type="RefSeq" id="WP_091798733.1">
    <property type="nucleotide sequence ID" value="NZ_CP016353.1"/>
</dbReference>
<gene>
    <name evidence="1" type="ORF">SAMN05421630_101670</name>
</gene>
<keyword evidence="1" id="KW-0378">Hydrolase</keyword>
<accession>A0A222VZ09</accession>
<evidence type="ECO:0000313" key="2">
    <source>
        <dbReference type="Proteomes" id="UP000199494"/>
    </source>
</evidence>
<dbReference type="EMBL" id="FMZE01000001">
    <property type="protein sequence ID" value="SDC16732.1"/>
    <property type="molecule type" value="Genomic_DNA"/>
</dbReference>
<organism evidence="1 2">
    <name type="scientific">Prauserella marina</name>
    <dbReference type="NCBI Taxonomy" id="530584"/>
    <lineage>
        <taxon>Bacteria</taxon>
        <taxon>Bacillati</taxon>
        <taxon>Actinomycetota</taxon>
        <taxon>Actinomycetes</taxon>
        <taxon>Pseudonocardiales</taxon>
        <taxon>Pseudonocardiaceae</taxon>
        <taxon>Prauserella</taxon>
    </lineage>
</organism>
<protein>
    <submittedName>
        <fullName evidence="1">2-hydroxy-6-oxonona-2,4-dienedioate hydrolase</fullName>
    </submittedName>
</protein>
<dbReference type="STRING" id="530584.SAMN05421630_101670"/>
<dbReference type="OrthoDB" id="9808398at2"/>
<evidence type="ECO:0000313" key="1">
    <source>
        <dbReference type="EMBL" id="SDC16732.1"/>
    </source>
</evidence>
<proteinExistence type="predicted"/>
<dbReference type="AlphaFoldDB" id="A0A222VZ09"/>
<dbReference type="GO" id="GO:0016787">
    <property type="term" value="F:hydrolase activity"/>
    <property type="evidence" value="ECO:0007669"/>
    <property type="project" value="UniProtKB-KW"/>
</dbReference>
<name>A0A222VZ09_9PSEU</name>